<dbReference type="InterPro" id="IPR042986">
    <property type="entry name" value="PLEKHS1"/>
</dbReference>
<dbReference type="SUPFAM" id="SSF50729">
    <property type="entry name" value="PH domain-like"/>
    <property type="match status" value="1"/>
</dbReference>
<dbReference type="InterPro" id="IPR001849">
    <property type="entry name" value="PH_domain"/>
</dbReference>
<sequence>MPGTQRNPGPNAVFYKTVAGVDEVQTGYLIKSPPSKKFKSLRSWKRRFFVLFKTSEKGHSLKYFRSAEDRDKPLGSIELSQISLIFSSPKSHSKWSWIHKAFKCPPNSVLFIQAANRDYFLIDENNDNVENWLQDISKARSSHSDSLLNPEKLTQLTNIPTIAFWQGQKQGSELCDWWRPGSGRSFSDPVHPVNITQYTSQNTDYGRPRPISDPVSKLDLSHIGEQTSCRSQTEEGYEKHCPVSDAMSQQDLFYFRTQSCSSEGSSSSERSASEPFPNASQESHYDTPKNIFKGMRQVSENGDDAEDKEWNKEGANSLYMTMDTVYEVVIANQQRKEEISAASGTAEEEGLEDPEDGLLESVISALEEQKLHTAPRVEEQDEYSEREEPQPPSSPNEEAKVSQVDILLNRMMKRSSTTSRSETQNHNGSSDRDVADVREIYVNRNDLKTHLTLGKEDGKPCVSHWLAQPGTRCLFHKGDQILAVNDLLTESVEEVQTYLNKLLKNQVKLTVQRRPGSKAFLSSRWGTE</sequence>
<dbReference type="Gene3D" id="2.30.29.30">
    <property type="entry name" value="Pleckstrin-homology domain (PH domain)/Phosphotyrosine-binding domain (PTB)"/>
    <property type="match status" value="1"/>
</dbReference>
<keyword evidence="4" id="KW-1185">Reference proteome</keyword>
<dbReference type="Pfam" id="PF00169">
    <property type="entry name" value="PH"/>
    <property type="match status" value="1"/>
</dbReference>
<feature type="region of interest" description="Disordered" evidence="1">
    <location>
        <begin position="367"/>
        <end position="400"/>
    </location>
</feature>
<evidence type="ECO:0000313" key="3">
    <source>
        <dbReference type="EMBL" id="KAJ8386567.1"/>
    </source>
</evidence>
<reference evidence="3" key="1">
    <citation type="journal article" date="2023" name="Science">
        <title>Genome structures resolve the early diversification of teleost fishes.</title>
        <authorList>
            <person name="Parey E."/>
            <person name="Louis A."/>
            <person name="Montfort J."/>
            <person name="Bouchez O."/>
            <person name="Roques C."/>
            <person name="Iampietro C."/>
            <person name="Lluch J."/>
            <person name="Castinel A."/>
            <person name="Donnadieu C."/>
            <person name="Desvignes T."/>
            <person name="Floi Bucao C."/>
            <person name="Jouanno E."/>
            <person name="Wen M."/>
            <person name="Mejri S."/>
            <person name="Dirks R."/>
            <person name="Jansen H."/>
            <person name="Henkel C."/>
            <person name="Chen W.J."/>
            <person name="Zahm M."/>
            <person name="Cabau C."/>
            <person name="Klopp C."/>
            <person name="Thompson A.W."/>
            <person name="Robinson-Rechavi M."/>
            <person name="Braasch I."/>
            <person name="Lecointre G."/>
            <person name="Bobe J."/>
            <person name="Postlethwait J.H."/>
            <person name="Berthelot C."/>
            <person name="Roest Crollius H."/>
            <person name="Guiguen Y."/>
        </authorList>
    </citation>
    <scope>NUCLEOTIDE SEQUENCE</scope>
    <source>
        <strain evidence="3">NC1722</strain>
    </source>
</reference>
<dbReference type="InterPro" id="IPR036034">
    <property type="entry name" value="PDZ_sf"/>
</dbReference>
<dbReference type="EMBL" id="JAINUG010000226">
    <property type="protein sequence ID" value="KAJ8386567.1"/>
    <property type="molecule type" value="Genomic_DNA"/>
</dbReference>
<accession>A0AAD7RLX5</accession>
<gene>
    <name evidence="3" type="ORF">AAFF_G00168930</name>
</gene>
<evidence type="ECO:0000259" key="2">
    <source>
        <dbReference type="PROSITE" id="PS50003"/>
    </source>
</evidence>
<feature type="compositionally biased region" description="Low complexity" evidence="1">
    <location>
        <begin position="263"/>
        <end position="274"/>
    </location>
</feature>
<dbReference type="PROSITE" id="PS50003">
    <property type="entry name" value="PH_DOMAIN"/>
    <property type="match status" value="1"/>
</dbReference>
<feature type="region of interest" description="Disordered" evidence="1">
    <location>
        <begin position="263"/>
        <end position="288"/>
    </location>
</feature>
<evidence type="ECO:0000313" key="4">
    <source>
        <dbReference type="Proteomes" id="UP001221898"/>
    </source>
</evidence>
<dbReference type="Proteomes" id="UP001221898">
    <property type="component" value="Unassembled WGS sequence"/>
</dbReference>
<dbReference type="SMART" id="SM00233">
    <property type="entry name" value="PH"/>
    <property type="match status" value="1"/>
</dbReference>
<feature type="region of interest" description="Disordered" evidence="1">
    <location>
        <begin position="414"/>
        <end position="435"/>
    </location>
</feature>
<protein>
    <recommendedName>
        <fullName evidence="2">PH domain-containing protein</fullName>
    </recommendedName>
</protein>
<proteinExistence type="predicted"/>
<comment type="caution">
    <text evidence="3">The sequence shown here is derived from an EMBL/GenBank/DDBJ whole genome shotgun (WGS) entry which is preliminary data.</text>
</comment>
<dbReference type="SUPFAM" id="SSF50156">
    <property type="entry name" value="PDZ domain-like"/>
    <property type="match status" value="1"/>
</dbReference>
<evidence type="ECO:0000256" key="1">
    <source>
        <dbReference type="SAM" id="MobiDB-lite"/>
    </source>
</evidence>
<organism evidence="3 4">
    <name type="scientific">Aldrovandia affinis</name>
    <dbReference type="NCBI Taxonomy" id="143900"/>
    <lineage>
        <taxon>Eukaryota</taxon>
        <taxon>Metazoa</taxon>
        <taxon>Chordata</taxon>
        <taxon>Craniata</taxon>
        <taxon>Vertebrata</taxon>
        <taxon>Euteleostomi</taxon>
        <taxon>Actinopterygii</taxon>
        <taxon>Neopterygii</taxon>
        <taxon>Teleostei</taxon>
        <taxon>Notacanthiformes</taxon>
        <taxon>Halosauridae</taxon>
        <taxon>Aldrovandia</taxon>
    </lineage>
</organism>
<feature type="domain" description="PH" evidence="2">
    <location>
        <begin position="22"/>
        <end position="141"/>
    </location>
</feature>
<dbReference type="AlphaFoldDB" id="A0AAD7RLX5"/>
<dbReference type="PANTHER" id="PTHR47014">
    <property type="entry name" value="PLECKSTRIN HOMOLOGY DOMAIN-CONTAINING FAMILY S MEMBER 1"/>
    <property type="match status" value="1"/>
</dbReference>
<dbReference type="InterPro" id="IPR011993">
    <property type="entry name" value="PH-like_dom_sf"/>
</dbReference>
<dbReference type="PANTHER" id="PTHR47014:SF1">
    <property type="entry name" value="PLECKSTRIN HOMOLOGY DOMAIN-CONTAINING FAMILY S MEMBER 1"/>
    <property type="match status" value="1"/>
</dbReference>
<name>A0AAD7RLX5_9TELE</name>
<feature type="compositionally biased region" description="Basic and acidic residues" evidence="1">
    <location>
        <begin position="367"/>
        <end position="378"/>
    </location>
</feature>